<feature type="domain" description="Acyl-CoA oxidase C-alpha1" evidence="1">
    <location>
        <begin position="320"/>
        <end position="455"/>
    </location>
</feature>
<sequence>MNSSPVDSATLTQDPGHVFPNNTCHLAKNDPLFSDLREWDIHKLTTSQRAKLSFERCTAIGRANALTSTDIDTLSSSFWLSHRDPILAVDGAAATLFTIHYNLALGTLCSYVPFRRDAEFKRLVDKMLKMEVNGQYCLTEVGHGLDAENLETKAVWIPDLQNSTNMIPQSSLKNGHWELHTPRLEAGKYMPPTVPCGTGIPCVAVVFARMIVGDNDNGIWPFLVNVHDGRKMCEGVSARLLPARGGSNPLPHAITYFDHVKLPANALLAYPSQTESMLGSISKPSQSDSKDLRLTESKLLFAQSISRVSVGALALSLITINALKLSATIGWLYSWRRSIGPVAKQIPIISFSTQQNPILTAVAQSYVLDAFHDWAIEWFSQSGSSKVDGNLTLDGLTLRIRHAIASVSKAISMQFSYQATLAISNRCGAQGLFNVNMMSRMQEEMRGLAIAEGDILGVSIRLATELLLNRYSLPPPRDPTSLLARREQGLLNECKEIMASSSHHRSQLTNTYVLPKCQKIVESIGHRMAYDAAVESVKNGRHVGPNGVGGLIPECVIDLFEASIIRLDEGWYIDNIPGFTRRVIENKEIEALQGVMEVAGDLIDRWRLVESGYVKAPIHSEETWGDFVKSLEVFEGQRAKPSKFEKLDEAIVMARL</sequence>
<gene>
    <name evidence="2" type="ORF">VKT23_007622</name>
</gene>
<dbReference type="Proteomes" id="UP001498398">
    <property type="component" value="Unassembled WGS sequence"/>
</dbReference>
<evidence type="ECO:0000313" key="3">
    <source>
        <dbReference type="Proteomes" id="UP001498398"/>
    </source>
</evidence>
<dbReference type="InterPro" id="IPR036250">
    <property type="entry name" value="AcylCo_DH-like_C"/>
</dbReference>
<evidence type="ECO:0000313" key="2">
    <source>
        <dbReference type="EMBL" id="KAK7463038.1"/>
    </source>
</evidence>
<dbReference type="SUPFAM" id="SSF56645">
    <property type="entry name" value="Acyl-CoA dehydrogenase NM domain-like"/>
    <property type="match status" value="1"/>
</dbReference>
<dbReference type="SUPFAM" id="SSF47203">
    <property type="entry name" value="Acyl-CoA dehydrogenase C-terminal domain-like"/>
    <property type="match status" value="1"/>
</dbReference>
<dbReference type="InterPro" id="IPR009100">
    <property type="entry name" value="AcylCoA_DH/oxidase_NM_dom_sf"/>
</dbReference>
<reference evidence="2 3" key="1">
    <citation type="submission" date="2024-01" db="EMBL/GenBank/DDBJ databases">
        <title>A draft genome for the cacao thread blight pathogen Marasmiellus scandens.</title>
        <authorList>
            <person name="Baruah I.K."/>
            <person name="Leung J."/>
            <person name="Bukari Y."/>
            <person name="Amoako-Attah I."/>
            <person name="Meinhardt L.W."/>
            <person name="Bailey B.A."/>
            <person name="Cohen S.P."/>
        </authorList>
    </citation>
    <scope>NUCLEOTIDE SEQUENCE [LARGE SCALE GENOMIC DNA]</scope>
    <source>
        <strain evidence="2 3">GH-19</strain>
    </source>
</reference>
<name>A0ABR1JPN3_9AGAR</name>
<accession>A0ABR1JPN3</accession>
<comment type="caution">
    <text evidence="2">The sequence shown here is derived from an EMBL/GenBank/DDBJ whole genome shotgun (WGS) entry which is preliminary data.</text>
</comment>
<keyword evidence="3" id="KW-1185">Reference proteome</keyword>
<organism evidence="2 3">
    <name type="scientific">Marasmiellus scandens</name>
    <dbReference type="NCBI Taxonomy" id="2682957"/>
    <lineage>
        <taxon>Eukaryota</taxon>
        <taxon>Fungi</taxon>
        <taxon>Dikarya</taxon>
        <taxon>Basidiomycota</taxon>
        <taxon>Agaricomycotina</taxon>
        <taxon>Agaricomycetes</taxon>
        <taxon>Agaricomycetidae</taxon>
        <taxon>Agaricales</taxon>
        <taxon>Marasmiineae</taxon>
        <taxon>Omphalotaceae</taxon>
        <taxon>Marasmiellus</taxon>
    </lineage>
</organism>
<dbReference type="PANTHER" id="PTHR10909:SF382">
    <property type="entry name" value="ACYL-COENZYME A OXIDASE"/>
    <property type="match status" value="1"/>
</dbReference>
<dbReference type="Pfam" id="PF22924">
    <property type="entry name" value="ACOX_C_alpha1"/>
    <property type="match status" value="1"/>
</dbReference>
<dbReference type="EMBL" id="JBANRG010000010">
    <property type="protein sequence ID" value="KAK7463038.1"/>
    <property type="molecule type" value="Genomic_DNA"/>
</dbReference>
<proteinExistence type="predicted"/>
<dbReference type="Gene3D" id="2.40.110.10">
    <property type="entry name" value="Butyryl-CoA Dehydrogenase, subunit A, domain 2"/>
    <property type="match status" value="1"/>
</dbReference>
<dbReference type="InterPro" id="IPR046373">
    <property type="entry name" value="Acyl-CoA_Oxase/DH_mid-dom_sf"/>
</dbReference>
<dbReference type="InterPro" id="IPR012258">
    <property type="entry name" value="Acyl-CoA_oxidase"/>
</dbReference>
<dbReference type="Gene3D" id="1.20.140.10">
    <property type="entry name" value="Butyryl-CoA Dehydrogenase, subunit A, domain 3"/>
    <property type="match status" value="1"/>
</dbReference>
<protein>
    <recommendedName>
        <fullName evidence="1">Acyl-CoA oxidase C-alpha1 domain-containing protein</fullName>
    </recommendedName>
</protein>
<dbReference type="PANTHER" id="PTHR10909">
    <property type="entry name" value="ELECTRON TRANSPORT OXIDOREDUCTASE"/>
    <property type="match status" value="1"/>
</dbReference>
<evidence type="ECO:0000259" key="1">
    <source>
        <dbReference type="Pfam" id="PF22924"/>
    </source>
</evidence>
<dbReference type="InterPro" id="IPR055060">
    <property type="entry name" value="ACOX_C_alpha1"/>
</dbReference>